<dbReference type="InterPro" id="IPR042088">
    <property type="entry name" value="OligoPept_F_C"/>
</dbReference>
<feature type="domain" description="Peptidase M3A/M3B catalytic" evidence="7">
    <location>
        <begin position="290"/>
        <end position="527"/>
    </location>
</feature>
<proteinExistence type="inferred from homology"/>
<sequence length="544" mass="58398">MAELDSVSSALAPFRAAHRGALADADGLRLAAGVAEAERILAPLLEATAYAEGRLAADADDEAGARVLARCERVWAEVATQWDFLEPELARARESAEPDRHRNYLARIRDSVALQPPDTVAAALARLDPVPALESLARQLLARITVGGGPLGAALPALYGPDRAHRRERADAVDSALLAEVDVRASVLGALAEARVARAEVSGARDWLHADRVANQIAERDLDALLTAVHDHRDIVHRYYRWKETQLGHPLTDSDRYAPLPGLTGEFSWEFACAVATETFARLGLDELAAELLSGDTVDAFPRAGKQRGAVTVGLPSGRVAVLLNFTGTPRDVLTLAHELGHAAHARLAAGRGAFNATCPAVLGETVALFTESLAATVLAEHVDDARTAVTARAVEDRLVAVFRQVALHDFETWLHAQEEPAGAEALAAEWMRGQRDLYGDAVRLTEGYRHWWSYLDEFFLRPGGRFAYPYGQVAAMALLARFADAPESFGPRFYALLSAGACAPPAELLGAFGVRPDDPRSWQAGLDVLSGQVDALCGTETTG</sequence>
<comment type="similarity">
    <text evidence="6">Belongs to the peptidase M3 family.</text>
</comment>
<evidence type="ECO:0000259" key="7">
    <source>
        <dbReference type="Pfam" id="PF01432"/>
    </source>
</evidence>
<reference evidence="8" key="2">
    <citation type="submission" date="2020-09" db="EMBL/GenBank/DDBJ databases">
        <authorList>
            <person name="Sun Q."/>
            <person name="Ohkuma M."/>
        </authorList>
    </citation>
    <scope>NUCLEOTIDE SEQUENCE</scope>
    <source>
        <strain evidence="8">JCM 3276</strain>
    </source>
</reference>
<evidence type="ECO:0000256" key="2">
    <source>
        <dbReference type="ARBA" id="ARBA00022723"/>
    </source>
</evidence>
<dbReference type="Pfam" id="PF01432">
    <property type="entry name" value="Peptidase_M3"/>
    <property type="match status" value="1"/>
</dbReference>
<keyword evidence="1 6" id="KW-0645">Protease</keyword>
<dbReference type="AlphaFoldDB" id="A0A918GDN4"/>
<keyword evidence="3 6" id="KW-0378">Hydrolase</keyword>
<comment type="caution">
    <text evidence="8">The sequence shown here is derived from an EMBL/GenBank/DDBJ whole genome shotgun (WGS) entry which is preliminary data.</text>
</comment>
<protein>
    <submittedName>
        <fullName evidence="8">Oligoendopeptidase F</fullName>
    </submittedName>
</protein>
<dbReference type="GO" id="GO:0046872">
    <property type="term" value="F:metal ion binding"/>
    <property type="evidence" value="ECO:0007669"/>
    <property type="project" value="UniProtKB-UniRule"/>
</dbReference>
<comment type="cofactor">
    <cofactor evidence="6">
        <name>Zn(2+)</name>
        <dbReference type="ChEBI" id="CHEBI:29105"/>
    </cofactor>
    <text evidence="6">Binds 1 zinc ion.</text>
</comment>
<keyword evidence="4 6" id="KW-0862">Zinc</keyword>
<keyword evidence="2 6" id="KW-0479">Metal-binding</keyword>
<evidence type="ECO:0000256" key="1">
    <source>
        <dbReference type="ARBA" id="ARBA00022670"/>
    </source>
</evidence>
<evidence type="ECO:0000313" key="8">
    <source>
        <dbReference type="EMBL" id="GGS29888.1"/>
    </source>
</evidence>
<reference evidence="8" key="1">
    <citation type="journal article" date="2014" name="Int. J. Syst. Evol. Microbiol.">
        <title>Complete genome sequence of Corynebacterium casei LMG S-19264T (=DSM 44701T), isolated from a smear-ripened cheese.</title>
        <authorList>
            <consortium name="US DOE Joint Genome Institute (JGI-PGF)"/>
            <person name="Walter F."/>
            <person name="Albersmeier A."/>
            <person name="Kalinowski J."/>
            <person name="Ruckert C."/>
        </authorList>
    </citation>
    <scope>NUCLEOTIDE SEQUENCE</scope>
    <source>
        <strain evidence="8">JCM 3276</strain>
    </source>
</reference>
<name>A0A918GDN4_9PSEU</name>
<evidence type="ECO:0000313" key="9">
    <source>
        <dbReference type="Proteomes" id="UP000660680"/>
    </source>
</evidence>
<evidence type="ECO:0000256" key="4">
    <source>
        <dbReference type="ARBA" id="ARBA00022833"/>
    </source>
</evidence>
<organism evidence="8 9">
    <name type="scientific">Actinokineospora fastidiosa</name>
    <dbReference type="NCBI Taxonomy" id="1816"/>
    <lineage>
        <taxon>Bacteria</taxon>
        <taxon>Bacillati</taxon>
        <taxon>Actinomycetota</taxon>
        <taxon>Actinomycetes</taxon>
        <taxon>Pseudonocardiales</taxon>
        <taxon>Pseudonocardiaceae</taxon>
        <taxon>Actinokineospora</taxon>
    </lineage>
</organism>
<keyword evidence="9" id="KW-1185">Reference proteome</keyword>
<evidence type="ECO:0000256" key="5">
    <source>
        <dbReference type="ARBA" id="ARBA00023049"/>
    </source>
</evidence>
<dbReference type="Gene3D" id="1.10.1370.20">
    <property type="entry name" value="Oligoendopeptidase f, C-terminal domain"/>
    <property type="match status" value="1"/>
</dbReference>
<evidence type="ECO:0000256" key="6">
    <source>
        <dbReference type="RuleBase" id="RU003435"/>
    </source>
</evidence>
<dbReference type="SUPFAM" id="SSF55486">
    <property type="entry name" value="Metalloproteases ('zincins'), catalytic domain"/>
    <property type="match status" value="1"/>
</dbReference>
<dbReference type="GO" id="GO:0006508">
    <property type="term" value="P:proteolysis"/>
    <property type="evidence" value="ECO:0007669"/>
    <property type="project" value="UniProtKB-KW"/>
</dbReference>
<evidence type="ECO:0000256" key="3">
    <source>
        <dbReference type="ARBA" id="ARBA00022801"/>
    </source>
</evidence>
<dbReference type="EMBL" id="BMRB01000002">
    <property type="protein sequence ID" value="GGS29888.1"/>
    <property type="molecule type" value="Genomic_DNA"/>
</dbReference>
<dbReference type="GO" id="GO:0004222">
    <property type="term" value="F:metalloendopeptidase activity"/>
    <property type="evidence" value="ECO:0007669"/>
    <property type="project" value="InterPro"/>
</dbReference>
<dbReference type="Proteomes" id="UP000660680">
    <property type="component" value="Unassembled WGS sequence"/>
</dbReference>
<keyword evidence="5 6" id="KW-0482">Metalloprotease</keyword>
<gene>
    <name evidence="8" type="primary">pepF</name>
    <name evidence="8" type="ORF">GCM10010171_24070</name>
</gene>
<accession>A0A918GDN4</accession>
<dbReference type="InterPro" id="IPR001567">
    <property type="entry name" value="Pept_M3A_M3B_dom"/>
</dbReference>